<comment type="catalytic activity">
    <reaction evidence="9">
        <text>L-seryl-[protein] + ATP = O-phospho-L-seryl-[protein] + ADP + H(+)</text>
        <dbReference type="Rhea" id="RHEA:17989"/>
        <dbReference type="Rhea" id="RHEA-COMP:9863"/>
        <dbReference type="Rhea" id="RHEA-COMP:11604"/>
        <dbReference type="ChEBI" id="CHEBI:15378"/>
        <dbReference type="ChEBI" id="CHEBI:29999"/>
        <dbReference type="ChEBI" id="CHEBI:30616"/>
        <dbReference type="ChEBI" id="CHEBI:83421"/>
        <dbReference type="ChEBI" id="CHEBI:456216"/>
        <dbReference type="EC" id="2.7.11.25"/>
    </reaction>
</comment>
<dbReference type="InterPro" id="IPR000719">
    <property type="entry name" value="Prot_kinase_dom"/>
</dbReference>
<proteinExistence type="inferred from homology"/>
<dbReference type="PROSITE" id="PS00107">
    <property type="entry name" value="PROTEIN_KINASE_ATP"/>
    <property type="match status" value="1"/>
</dbReference>
<dbReference type="SUPFAM" id="SSF56112">
    <property type="entry name" value="Protein kinase-like (PK-like)"/>
    <property type="match status" value="1"/>
</dbReference>
<dbReference type="InterPro" id="IPR011009">
    <property type="entry name" value="Kinase-like_dom_sf"/>
</dbReference>
<dbReference type="EC" id="2.7.11.25" evidence="2"/>
<dbReference type="Gene3D" id="1.10.510.10">
    <property type="entry name" value="Transferase(Phosphotransferase) domain 1"/>
    <property type="match status" value="1"/>
</dbReference>
<feature type="region of interest" description="Disordered" evidence="11">
    <location>
        <begin position="225"/>
        <end position="245"/>
    </location>
</feature>
<keyword evidence="7 10" id="KW-0067">ATP-binding</keyword>
<keyword evidence="3" id="KW-0723">Serine/threonine-protein kinase</keyword>
<evidence type="ECO:0000256" key="9">
    <source>
        <dbReference type="ARBA" id="ARBA00048329"/>
    </source>
</evidence>
<evidence type="ECO:0000256" key="7">
    <source>
        <dbReference type="ARBA" id="ARBA00022840"/>
    </source>
</evidence>
<feature type="non-terminal residue" evidence="13">
    <location>
        <position position="1"/>
    </location>
</feature>
<protein>
    <recommendedName>
        <fullName evidence="2">mitogen-activated protein kinase kinase kinase</fullName>
        <ecNumber evidence="2">2.7.11.25</ecNumber>
    </recommendedName>
</protein>
<evidence type="ECO:0000259" key="12">
    <source>
        <dbReference type="PROSITE" id="PS50011"/>
    </source>
</evidence>
<keyword evidence="6" id="KW-0418">Kinase</keyword>
<dbReference type="InterPro" id="IPR008271">
    <property type="entry name" value="Ser/Thr_kinase_AS"/>
</dbReference>
<organism evidence="13 14">
    <name type="scientific">Brassica cretica</name>
    <name type="common">Mustard</name>
    <dbReference type="NCBI Taxonomy" id="69181"/>
    <lineage>
        <taxon>Eukaryota</taxon>
        <taxon>Viridiplantae</taxon>
        <taxon>Streptophyta</taxon>
        <taxon>Embryophyta</taxon>
        <taxon>Tracheophyta</taxon>
        <taxon>Spermatophyta</taxon>
        <taxon>Magnoliopsida</taxon>
        <taxon>eudicotyledons</taxon>
        <taxon>Gunneridae</taxon>
        <taxon>Pentapetalae</taxon>
        <taxon>rosids</taxon>
        <taxon>malvids</taxon>
        <taxon>Brassicales</taxon>
        <taxon>Brassicaceae</taxon>
        <taxon>Brassiceae</taxon>
        <taxon>Brassica</taxon>
    </lineage>
</organism>
<evidence type="ECO:0000256" key="6">
    <source>
        <dbReference type="ARBA" id="ARBA00022777"/>
    </source>
</evidence>
<dbReference type="EMBL" id="QGKV02000649">
    <property type="protein sequence ID" value="KAF3581205.1"/>
    <property type="molecule type" value="Genomic_DNA"/>
</dbReference>
<comment type="catalytic activity">
    <reaction evidence="8">
        <text>L-threonyl-[protein] + ATP = O-phospho-L-threonyl-[protein] + ADP + H(+)</text>
        <dbReference type="Rhea" id="RHEA:46608"/>
        <dbReference type="Rhea" id="RHEA-COMP:11060"/>
        <dbReference type="Rhea" id="RHEA-COMP:11605"/>
        <dbReference type="ChEBI" id="CHEBI:15378"/>
        <dbReference type="ChEBI" id="CHEBI:30013"/>
        <dbReference type="ChEBI" id="CHEBI:30616"/>
        <dbReference type="ChEBI" id="CHEBI:61977"/>
        <dbReference type="ChEBI" id="CHEBI:456216"/>
        <dbReference type="EC" id="2.7.11.25"/>
    </reaction>
</comment>
<evidence type="ECO:0000256" key="3">
    <source>
        <dbReference type="ARBA" id="ARBA00022527"/>
    </source>
</evidence>
<dbReference type="PANTHER" id="PTHR48016:SF29">
    <property type="entry name" value="MITOGEN-ACTIVATED PROTEIN KINASE KINASE KINASE 1-RELATED"/>
    <property type="match status" value="1"/>
</dbReference>
<evidence type="ECO:0000256" key="1">
    <source>
        <dbReference type="ARBA" id="ARBA00006529"/>
    </source>
</evidence>
<dbReference type="PANTHER" id="PTHR48016">
    <property type="entry name" value="MAP KINASE KINASE KINASE SSK2-RELATED-RELATED"/>
    <property type="match status" value="1"/>
</dbReference>
<comment type="caution">
    <text evidence="13">The sequence shown here is derived from an EMBL/GenBank/DDBJ whole genome shotgun (WGS) entry which is preliminary data.</text>
</comment>
<evidence type="ECO:0000256" key="4">
    <source>
        <dbReference type="ARBA" id="ARBA00022679"/>
    </source>
</evidence>
<evidence type="ECO:0000256" key="2">
    <source>
        <dbReference type="ARBA" id="ARBA00012406"/>
    </source>
</evidence>
<dbReference type="InterPro" id="IPR050538">
    <property type="entry name" value="MAP_kinase_kinase_kinase"/>
</dbReference>
<keyword evidence="5 10" id="KW-0547">Nucleotide-binding</keyword>
<reference evidence="13 14" key="1">
    <citation type="journal article" date="2020" name="BMC Genomics">
        <title>Intraspecific diversification of the crop wild relative Brassica cretica Lam. using demographic model selection.</title>
        <authorList>
            <person name="Kioukis A."/>
            <person name="Michalopoulou V.A."/>
            <person name="Briers L."/>
            <person name="Pirintsos S."/>
            <person name="Studholme D.J."/>
            <person name="Pavlidis P."/>
            <person name="Sarris P.F."/>
        </authorList>
    </citation>
    <scope>NUCLEOTIDE SEQUENCE [LARGE SCALE GENOMIC DNA]</scope>
    <source>
        <strain evidence="14">cv. PFS-1207/04</strain>
    </source>
</reference>
<feature type="binding site" evidence="10">
    <location>
        <position position="314"/>
    </location>
    <ligand>
        <name>ATP</name>
        <dbReference type="ChEBI" id="CHEBI:30616"/>
    </ligand>
</feature>
<evidence type="ECO:0000256" key="5">
    <source>
        <dbReference type="ARBA" id="ARBA00022741"/>
    </source>
</evidence>
<evidence type="ECO:0000256" key="11">
    <source>
        <dbReference type="SAM" id="MobiDB-lite"/>
    </source>
</evidence>
<name>A0ABQ7DVL3_BRACR</name>
<evidence type="ECO:0000313" key="14">
    <source>
        <dbReference type="Proteomes" id="UP000266723"/>
    </source>
</evidence>
<evidence type="ECO:0000256" key="8">
    <source>
        <dbReference type="ARBA" id="ARBA00047559"/>
    </source>
</evidence>
<gene>
    <name evidence="13" type="ORF">DY000_02031986</name>
</gene>
<accession>A0ABQ7DVL3</accession>
<evidence type="ECO:0000256" key="10">
    <source>
        <dbReference type="PROSITE-ProRule" id="PRU10141"/>
    </source>
</evidence>
<dbReference type="SMART" id="SM00220">
    <property type="entry name" value="S_TKc"/>
    <property type="match status" value="1"/>
</dbReference>
<feature type="domain" description="Protein kinase" evidence="12">
    <location>
        <begin position="286"/>
        <end position="534"/>
    </location>
</feature>
<dbReference type="Proteomes" id="UP000266723">
    <property type="component" value="Unassembled WGS sequence"/>
</dbReference>
<dbReference type="Pfam" id="PF00069">
    <property type="entry name" value="Pkinase"/>
    <property type="match status" value="1"/>
</dbReference>
<comment type="similarity">
    <text evidence="1">Belongs to the protein kinase superfamily. STE Ser/Thr protein kinase family. MAP kinase kinase kinase subfamily.</text>
</comment>
<keyword evidence="14" id="KW-1185">Reference proteome</keyword>
<dbReference type="InterPro" id="IPR017441">
    <property type="entry name" value="Protein_kinase_ATP_BS"/>
</dbReference>
<keyword evidence="4" id="KW-0808">Transferase</keyword>
<dbReference type="PROSITE" id="PS50011">
    <property type="entry name" value="PROTEIN_KINASE_DOM"/>
    <property type="match status" value="1"/>
</dbReference>
<evidence type="ECO:0000313" key="13">
    <source>
        <dbReference type="EMBL" id="KAF3581205.1"/>
    </source>
</evidence>
<sequence>ARIIVHMKKVFKTPVRRLERSDVVKHNKANAASFSSSSEDQSVSNSSLWSALMTRSGEFPDRTSFRNFRDEDGDMDPGDLAISVEAWEAYKKRDEFKSSDHEIHKYPVHDLNEAGPSGHADSELTWSEASENGSFRNLSDKVVLDGGSREENKCDLQTKTNKVMSRGYLVPSPSDVVAVVVGGGGIEGVRPLGLKLPPAKQPPLEHHGSSWDFLTHFAPVGEIVRRPSSSSSSEGEEVEREARLLESADTADKACPFTTNKGGDSSSTVSNTSPVCANGGSMITSWQKGDLLGRGSYARVYEGISDDGNFFAVKEVSLLEQGIQAQECIQQLEREISLLSQLQHQNIDGSNLYIFLELVTQGSLLKLYRIYKLPDSVVSTYTRQILNGLKYLHREGIVHRDIKCANILVDANGSVKLTDFGLAEVSKFNDIIKSTEGTPFWMAPEIINRKRADGYGSSADIWSFGCTVLEMLTGQIPYSHLDNPVKALLAIGRGELPKIPDILSLDARDFIAKCLKVNPEERPTAAKLLKHPFVEWPLASSGS</sequence>
<dbReference type="PROSITE" id="PS00108">
    <property type="entry name" value="PROTEIN_KINASE_ST"/>
    <property type="match status" value="1"/>
</dbReference>